<feature type="non-terminal residue" evidence="3">
    <location>
        <position position="1"/>
    </location>
</feature>
<dbReference type="PANTHER" id="PTHR45586:SF1">
    <property type="entry name" value="LIPOPOLYSACCHARIDE ASSEMBLY PROTEIN B"/>
    <property type="match status" value="1"/>
</dbReference>
<dbReference type="PANTHER" id="PTHR45586">
    <property type="entry name" value="TPR REPEAT-CONTAINING PROTEIN PA4667"/>
    <property type="match status" value="1"/>
</dbReference>
<feature type="non-terminal residue" evidence="3">
    <location>
        <position position="284"/>
    </location>
</feature>
<reference evidence="3" key="1">
    <citation type="journal article" date="2014" name="Front. Microbiol.">
        <title>High frequency of phylogenetically diverse reductive dehalogenase-homologous genes in deep subseafloor sedimentary metagenomes.</title>
        <authorList>
            <person name="Kawai M."/>
            <person name="Futagami T."/>
            <person name="Toyoda A."/>
            <person name="Takaki Y."/>
            <person name="Nishi S."/>
            <person name="Hori S."/>
            <person name="Arai W."/>
            <person name="Tsubouchi T."/>
            <person name="Morono Y."/>
            <person name="Uchiyama I."/>
            <person name="Ito T."/>
            <person name="Fujiyama A."/>
            <person name="Inagaki F."/>
            <person name="Takami H."/>
        </authorList>
    </citation>
    <scope>NUCLEOTIDE SEQUENCE</scope>
    <source>
        <strain evidence="3">Expedition CK06-06</strain>
    </source>
</reference>
<dbReference type="Pfam" id="PF14559">
    <property type="entry name" value="TPR_19"/>
    <property type="match status" value="1"/>
</dbReference>
<dbReference type="SUPFAM" id="SSF48452">
    <property type="entry name" value="TPR-like"/>
    <property type="match status" value="2"/>
</dbReference>
<gene>
    <name evidence="3" type="ORF">S01H1_25727</name>
</gene>
<comment type="caution">
    <text evidence="3">The sequence shown here is derived from an EMBL/GenBank/DDBJ whole genome shotgun (WGS) entry which is preliminary data.</text>
</comment>
<dbReference type="InterPro" id="IPR051012">
    <property type="entry name" value="CellSynth/LPSAsmb/PSIAsmb"/>
</dbReference>
<dbReference type="EMBL" id="BARS01015563">
    <property type="protein sequence ID" value="GAF91849.1"/>
    <property type="molecule type" value="Genomic_DNA"/>
</dbReference>
<name>X0TF67_9ZZZZ</name>
<dbReference type="InterPro" id="IPR011990">
    <property type="entry name" value="TPR-like_helical_dom_sf"/>
</dbReference>
<organism evidence="3">
    <name type="scientific">marine sediment metagenome</name>
    <dbReference type="NCBI Taxonomy" id="412755"/>
    <lineage>
        <taxon>unclassified sequences</taxon>
        <taxon>metagenomes</taxon>
        <taxon>ecological metagenomes</taxon>
    </lineage>
</organism>
<protein>
    <submittedName>
        <fullName evidence="3">Uncharacterized protein</fullName>
    </submittedName>
</protein>
<dbReference type="Pfam" id="PF13428">
    <property type="entry name" value="TPR_14"/>
    <property type="match status" value="1"/>
</dbReference>
<sequence>ERLWAELGPVLEAERWDVALGLMDAYLRERPADLSVRRERARTLARAGRVSGAEAAWERLATETGSVVDRLELARMLRDRGEYDRAIALYEGLLDDHPDEYVLLREYSRTLLWAERYPEAIESLRLLLARNPGDDEVRLDLARALYWGGRPQDAREVLAGVSTTSPVSDEARALDSELAAVLAPPPEPEPRVLTTVEQARRAAADGDLDAANGLYEAALEASPDDQELWREWINFVQFRLEDEAGARDALLLYSERFELTSEEMIRLAELHAWTGQEAEGRIQA</sequence>
<accession>X0TF67</accession>
<proteinExistence type="predicted"/>
<dbReference type="Pfam" id="PF13432">
    <property type="entry name" value="TPR_16"/>
    <property type="match status" value="1"/>
</dbReference>
<evidence type="ECO:0000256" key="2">
    <source>
        <dbReference type="ARBA" id="ARBA00022803"/>
    </source>
</evidence>
<keyword evidence="1" id="KW-0677">Repeat</keyword>
<keyword evidence="2" id="KW-0802">TPR repeat</keyword>
<evidence type="ECO:0000313" key="3">
    <source>
        <dbReference type="EMBL" id="GAF91849.1"/>
    </source>
</evidence>
<evidence type="ECO:0000256" key="1">
    <source>
        <dbReference type="ARBA" id="ARBA00022737"/>
    </source>
</evidence>
<dbReference type="Gene3D" id="1.25.40.10">
    <property type="entry name" value="Tetratricopeptide repeat domain"/>
    <property type="match status" value="1"/>
</dbReference>
<dbReference type="AlphaFoldDB" id="X0TF67"/>